<dbReference type="Pfam" id="PF01738">
    <property type="entry name" value="DLH"/>
    <property type="match status" value="1"/>
</dbReference>
<feature type="chain" id="PRO_5011790799" evidence="2">
    <location>
        <begin position="26"/>
        <end position="311"/>
    </location>
</feature>
<keyword evidence="1" id="KW-0378">Hydrolase</keyword>
<dbReference type="Gene3D" id="3.40.50.1820">
    <property type="entry name" value="alpha/beta hydrolase"/>
    <property type="match status" value="1"/>
</dbReference>
<evidence type="ECO:0000256" key="2">
    <source>
        <dbReference type="SAM" id="SignalP"/>
    </source>
</evidence>
<proteinExistence type="predicted"/>
<dbReference type="STRING" id="758825.SAMN02982985_01940"/>
<dbReference type="GO" id="GO:0016787">
    <property type="term" value="F:hydrolase activity"/>
    <property type="evidence" value="ECO:0007669"/>
    <property type="project" value="UniProtKB-KW"/>
</dbReference>
<dbReference type="PANTHER" id="PTHR48081:SF6">
    <property type="entry name" value="PEPTIDASE S9 PROLYL OLIGOPEPTIDASE CATALYTIC DOMAIN-CONTAINING PROTEIN"/>
    <property type="match status" value="1"/>
</dbReference>
<evidence type="ECO:0000313" key="4">
    <source>
        <dbReference type="EMBL" id="SFL90036.1"/>
    </source>
</evidence>
<dbReference type="SUPFAM" id="SSF53474">
    <property type="entry name" value="alpha/beta-Hydrolases"/>
    <property type="match status" value="1"/>
</dbReference>
<sequence length="311" mass="33149">MRMNHSIRTVGLGIAAILLSATATAHPSTGGGLIIPLYPQGTIGSLGVAEIRERLNKSGDTMVRNVSEPTLELFRPAPGRANGTAMIVAPGGGFVGLDYNAGGTAVARLLAQRGVTALVLKYRTIRSAPDPMQLPEVHGREMDTVMARAKSGVPAEIPRFAGEQQALQDGSRAMAIVRQRASEWGVDPRRIGFIGFSAGAFLAADLAIGDKAFRPDFVALLYGGLRTPVPADAPPAFIAGAADDEYQPNDAVQLYTAWRQAGAAAELHVYERGGHGFDLKPKGTTSDHWFDELVWWMRSRSLVGQASDHPK</sequence>
<keyword evidence="5" id="KW-1185">Reference proteome</keyword>
<evidence type="ECO:0000313" key="5">
    <source>
        <dbReference type="Proteomes" id="UP000199470"/>
    </source>
</evidence>
<accession>A0A1I4LGQ7</accession>
<dbReference type="InterPro" id="IPR002925">
    <property type="entry name" value="Dienelactn_hydro"/>
</dbReference>
<gene>
    <name evidence="4" type="ORF">SAMN02982985_01940</name>
</gene>
<organism evidence="4 5">
    <name type="scientific">Rugamonas rubra</name>
    <dbReference type="NCBI Taxonomy" id="758825"/>
    <lineage>
        <taxon>Bacteria</taxon>
        <taxon>Pseudomonadati</taxon>
        <taxon>Pseudomonadota</taxon>
        <taxon>Betaproteobacteria</taxon>
        <taxon>Burkholderiales</taxon>
        <taxon>Oxalobacteraceae</taxon>
        <taxon>Telluria group</taxon>
        <taxon>Rugamonas</taxon>
    </lineage>
</organism>
<dbReference type="InterPro" id="IPR029058">
    <property type="entry name" value="AB_hydrolase_fold"/>
</dbReference>
<dbReference type="PANTHER" id="PTHR48081">
    <property type="entry name" value="AB HYDROLASE SUPERFAMILY PROTEIN C4A8.06C"/>
    <property type="match status" value="1"/>
</dbReference>
<protein>
    <submittedName>
        <fullName evidence="4">Acetyl esterase/lipase</fullName>
    </submittedName>
</protein>
<dbReference type="AlphaFoldDB" id="A0A1I4LGQ7"/>
<evidence type="ECO:0000256" key="1">
    <source>
        <dbReference type="ARBA" id="ARBA00022801"/>
    </source>
</evidence>
<keyword evidence="2" id="KW-0732">Signal</keyword>
<feature type="domain" description="Dienelactone hydrolase" evidence="3">
    <location>
        <begin position="172"/>
        <end position="283"/>
    </location>
</feature>
<name>A0A1I4LGQ7_9BURK</name>
<dbReference type="Proteomes" id="UP000199470">
    <property type="component" value="Unassembled WGS sequence"/>
</dbReference>
<feature type="signal peptide" evidence="2">
    <location>
        <begin position="1"/>
        <end position="25"/>
    </location>
</feature>
<reference evidence="4 5" key="1">
    <citation type="submission" date="2016-10" db="EMBL/GenBank/DDBJ databases">
        <authorList>
            <person name="de Groot N.N."/>
        </authorList>
    </citation>
    <scope>NUCLEOTIDE SEQUENCE [LARGE SCALE GENOMIC DNA]</scope>
    <source>
        <strain evidence="4 5">ATCC 43154</strain>
    </source>
</reference>
<evidence type="ECO:0000259" key="3">
    <source>
        <dbReference type="Pfam" id="PF01738"/>
    </source>
</evidence>
<dbReference type="EMBL" id="FOTW01000009">
    <property type="protein sequence ID" value="SFL90036.1"/>
    <property type="molecule type" value="Genomic_DNA"/>
</dbReference>
<dbReference type="InterPro" id="IPR050300">
    <property type="entry name" value="GDXG_lipolytic_enzyme"/>
</dbReference>